<dbReference type="RefSeq" id="WP_157568985.1">
    <property type="nucleotide sequence ID" value="NZ_WQKZ01000006.1"/>
</dbReference>
<dbReference type="Pfam" id="PF07087">
    <property type="entry name" value="DUF1353"/>
    <property type="match status" value="1"/>
</dbReference>
<evidence type="ECO:0000313" key="2">
    <source>
        <dbReference type="Proteomes" id="UP000441336"/>
    </source>
</evidence>
<sequence>MPITEDPAAGEFSATPKIEFIDTPGAPNRNVRLLENFAFTEAIDGTVWEAPSGSIVDGASIPRVLWTLVGSPFTGDYVYASIVHDVACHVRARPWRDTHYMFYQACLAGGTRPGRAKLMYLAVRNFGPRWPQPEPAEQLAFRALDRAAGLSAGPLVSHEHQVRYLQRAQAYVAAHGDEASIEAIDVYASRPH</sequence>
<name>A0A7K1TJS8_9BACT</name>
<comment type="caution">
    <text evidence="1">The sequence shown here is derived from an EMBL/GenBank/DDBJ whole genome shotgun (WGS) entry which is preliminary data.</text>
</comment>
<dbReference type="Proteomes" id="UP000441336">
    <property type="component" value="Unassembled WGS sequence"/>
</dbReference>
<organism evidence="1 2">
    <name type="scientific">Hymenobacter ginkgonis</name>
    <dbReference type="NCBI Taxonomy" id="2682976"/>
    <lineage>
        <taxon>Bacteria</taxon>
        <taxon>Pseudomonadati</taxon>
        <taxon>Bacteroidota</taxon>
        <taxon>Cytophagia</taxon>
        <taxon>Cytophagales</taxon>
        <taxon>Hymenobacteraceae</taxon>
        <taxon>Hymenobacter</taxon>
    </lineage>
</organism>
<reference evidence="1 2" key="1">
    <citation type="submission" date="2019-12" db="EMBL/GenBank/DDBJ databases">
        <title>Hymenobacter sp. HMF4947 Genome sequencing and assembly.</title>
        <authorList>
            <person name="Kang H."/>
            <person name="Cha I."/>
            <person name="Kim H."/>
            <person name="Joh K."/>
        </authorList>
    </citation>
    <scope>NUCLEOTIDE SEQUENCE [LARGE SCALE GENOMIC DNA]</scope>
    <source>
        <strain evidence="1 2">HMF4947</strain>
    </source>
</reference>
<gene>
    <name evidence="1" type="ORF">GO988_20135</name>
</gene>
<keyword evidence="2" id="KW-1185">Reference proteome</keyword>
<accession>A0A7K1TJS8</accession>
<evidence type="ECO:0000313" key="1">
    <source>
        <dbReference type="EMBL" id="MVN78649.1"/>
    </source>
</evidence>
<dbReference type="EMBL" id="WQKZ01000006">
    <property type="protein sequence ID" value="MVN78649.1"/>
    <property type="molecule type" value="Genomic_DNA"/>
</dbReference>
<protein>
    <submittedName>
        <fullName evidence="1">DUF1353 domain-containing protein</fullName>
    </submittedName>
</protein>
<dbReference type="AlphaFoldDB" id="A0A7K1TJS8"/>
<proteinExistence type="predicted"/>
<dbReference type="InterPro" id="IPR010767">
    <property type="entry name" value="Phage_CGC-2007_Cje0229"/>
</dbReference>